<sequence length="433" mass="49739">MIAHVSPASNQKDESRNTLTYADRAKNISSKAERNVLDVSYHVSQYQTVINELRDEINRLQQKMTEDRPRSAEINKITAEQRSNEVKKLREQIVETFKMQMKLRRKLMEIDSHLLGLGMEAERQHLIISHWESRNNKLYKGSGLKSRAQTQQTMRKKQSVTADSFKSADHDFQDSDADADAEGEMAVQQAWGELADIEREQERWSELRTHMEQKLEACRQRGVSLEDKLPGLLSSDDEREILALMCRVHELEADKMALQSERLVRQHELRRRDLIILRYDRQRQLCEEIITRQRLLIEENKIKLPTDLQELYQLYQQEIHASTYTDYNSSATNSAEKLPPISKIYSDPMFRHNTSNSEMSGSEGSGQSPPSSAESDQELLPPLSNDSSIDRVMGQAVTRPGLNMKLPPLPPSPPVRISKTSSSSRLVNKSLIN</sequence>
<evidence type="ECO:0000313" key="1">
    <source>
        <dbReference type="EMBL" id="KAI4456329.1"/>
    </source>
</evidence>
<dbReference type="Proteomes" id="UP001056778">
    <property type="component" value="Chromosome 8"/>
</dbReference>
<proteinExistence type="predicted"/>
<reference evidence="1" key="1">
    <citation type="submission" date="2022-04" db="EMBL/GenBank/DDBJ databases">
        <title>Chromosome-scale genome assembly of Holotrichia oblita Faldermann.</title>
        <authorList>
            <person name="Rongchong L."/>
        </authorList>
    </citation>
    <scope>NUCLEOTIDE SEQUENCE</scope>
    <source>
        <strain evidence="1">81SQS9</strain>
    </source>
</reference>
<accession>A0ACB9SLX1</accession>
<keyword evidence="2" id="KW-1185">Reference proteome</keyword>
<dbReference type="EMBL" id="CM043022">
    <property type="protein sequence ID" value="KAI4456329.1"/>
    <property type="molecule type" value="Genomic_DNA"/>
</dbReference>
<organism evidence="1 2">
    <name type="scientific">Holotrichia oblita</name>
    <name type="common">Chafer beetle</name>
    <dbReference type="NCBI Taxonomy" id="644536"/>
    <lineage>
        <taxon>Eukaryota</taxon>
        <taxon>Metazoa</taxon>
        <taxon>Ecdysozoa</taxon>
        <taxon>Arthropoda</taxon>
        <taxon>Hexapoda</taxon>
        <taxon>Insecta</taxon>
        <taxon>Pterygota</taxon>
        <taxon>Neoptera</taxon>
        <taxon>Endopterygota</taxon>
        <taxon>Coleoptera</taxon>
        <taxon>Polyphaga</taxon>
        <taxon>Scarabaeiformia</taxon>
        <taxon>Scarabaeidae</taxon>
        <taxon>Melolonthinae</taxon>
        <taxon>Holotrichia</taxon>
    </lineage>
</organism>
<gene>
    <name evidence="1" type="ORF">MML48_8g00008198</name>
</gene>
<name>A0ACB9SLX1_HOLOL</name>
<protein>
    <submittedName>
        <fullName evidence="1">Kinesin-related</fullName>
    </submittedName>
</protein>
<comment type="caution">
    <text evidence="1">The sequence shown here is derived from an EMBL/GenBank/DDBJ whole genome shotgun (WGS) entry which is preliminary data.</text>
</comment>
<evidence type="ECO:0000313" key="2">
    <source>
        <dbReference type="Proteomes" id="UP001056778"/>
    </source>
</evidence>